<reference evidence="1" key="1">
    <citation type="submission" date="2021-03" db="EMBL/GenBank/DDBJ databases">
        <title>Draft genome sequence of rust myrtle Austropuccinia psidii MF-1, a brazilian biotype.</title>
        <authorList>
            <person name="Quecine M.C."/>
            <person name="Pachon D.M.R."/>
            <person name="Bonatelli M.L."/>
            <person name="Correr F.H."/>
            <person name="Franceschini L.M."/>
            <person name="Leite T.F."/>
            <person name="Margarido G.R.A."/>
            <person name="Almeida C.A."/>
            <person name="Ferrarezi J.A."/>
            <person name="Labate C.A."/>
        </authorList>
    </citation>
    <scope>NUCLEOTIDE SEQUENCE</scope>
    <source>
        <strain evidence="1">MF-1</strain>
    </source>
</reference>
<gene>
    <name evidence="1" type="ORF">O181_082303</name>
</gene>
<accession>A0A9Q3IIC5</accession>
<dbReference type="AlphaFoldDB" id="A0A9Q3IIC5"/>
<proteinExistence type="predicted"/>
<name>A0A9Q3IIC5_9BASI</name>
<dbReference type="OrthoDB" id="2505506at2759"/>
<organism evidence="1 2">
    <name type="scientific">Austropuccinia psidii MF-1</name>
    <dbReference type="NCBI Taxonomy" id="1389203"/>
    <lineage>
        <taxon>Eukaryota</taxon>
        <taxon>Fungi</taxon>
        <taxon>Dikarya</taxon>
        <taxon>Basidiomycota</taxon>
        <taxon>Pucciniomycotina</taxon>
        <taxon>Pucciniomycetes</taxon>
        <taxon>Pucciniales</taxon>
        <taxon>Sphaerophragmiaceae</taxon>
        <taxon>Austropuccinia</taxon>
    </lineage>
</organism>
<keyword evidence="2" id="KW-1185">Reference proteome</keyword>
<sequence length="93" mass="10659">MLSLSKIKQENLALLIQEPWVYHHNLQPPTHNALRRITPVSSPQTRDNRARSCIYIRSFIPSKNIAIGEDNNKLLTLVSIKIGGERKLTLKFL</sequence>
<protein>
    <submittedName>
        <fullName evidence="1">Uncharacterized protein</fullName>
    </submittedName>
</protein>
<comment type="caution">
    <text evidence="1">The sequence shown here is derived from an EMBL/GenBank/DDBJ whole genome shotgun (WGS) entry which is preliminary data.</text>
</comment>
<dbReference type="Proteomes" id="UP000765509">
    <property type="component" value="Unassembled WGS sequence"/>
</dbReference>
<dbReference type="EMBL" id="AVOT02047321">
    <property type="protein sequence ID" value="MBW0542588.1"/>
    <property type="molecule type" value="Genomic_DNA"/>
</dbReference>
<evidence type="ECO:0000313" key="2">
    <source>
        <dbReference type="Proteomes" id="UP000765509"/>
    </source>
</evidence>
<evidence type="ECO:0000313" key="1">
    <source>
        <dbReference type="EMBL" id="MBW0542588.1"/>
    </source>
</evidence>